<keyword evidence="2" id="KW-1185">Reference proteome</keyword>
<name>A0ABZ0IUS4_9BACT</name>
<dbReference type="Proteomes" id="UP001302349">
    <property type="component" value="Chromosome"/>
</dbReference>
<dbReference type="EMBL" id="CP136051">
    <property type="protein sequence ID" value="WOK08351.1"/>
    <property type="molecule type" value="Genomic_DNA"/>
</dbReference>
<sequence>MRHFIEINDSLPGARQLLELIKTLKIEGISFIDLEEQEDRVLLSMMEEDKQSGLADKTKVLNKLGLE</sequence>
<evidence type="ECO:0008006" key="3">
    <source>
        <dbReference type="Google" id="ProtNLM"/>
    </source>
</evidence>
<evidence type="ECO:0000313" key="1">
    <source>
        <dbReference type="EMBL" id="WOK08351.1"/>
    </source>
</evidence>
<proteinExistence type="predicted"/>
<gene>
    <name evidence="1" type="ORF">RT717_06830</name>
</gene>
<reference evidence="1 2" key="1">
    <citation type="journal article" date="2023" name="Microbiol. Resour. Announc.">
        <title>Complete Genome Sequence of Imperialibacter roseus strain P4T.</title>
        <authorList>
            <person name="Tizabi D.R."/>
            <person name="Bachvaroff T."/>
            <person name="Hill R.T."/>
        </authorList>
    </citation>
    <scope>NUCLEOTIDE SEQUENCE [LARGE SCALE GENOMIC DNA]</scope>
    <source>
        <strain evidence="1 2">P4T</strain>
    </source>
</reference>
<accession>A0ABZ0IUS4</accession>
<dbReference type="RefSeq" id="WP_317490992.1">
    <property type="nucleotide sequence ID" value="NZ_CP136051.1"/>
</dbReference>
<evidence type="ECO:0000313" key="2">
    <source>
        <dbReference type="Proteomes" id="UP001302349"/>
    </source>
</evidence>
<protein>
    <recommendedName>
        <fullName evidence="3">ACT domain-containing protein</fullName>
    </recommendedName>
</protein>
<organism evidence="1 2">
    <name type="scientific">Imperialibacter roseus</name>
    <dbReference type="NCBI Taxonomy" id="1324217"/>
    <lineage>
        <taxon>Bacteria</taxon>
        <taxon>Pseudomonadati</taxon>
        <taxon>Bacteroidota</taxon>
        <taxon>Cytophagia</taxon>
        <taxon>Cytophagales</taxon>
        <taxon>Flammeovirgaceae</taxon>
        <taxon>Imperialibacter</taxon>
    </lineage>
</organism>